<dbReference type="PANTHER" id="PTHR22955">
    <property type="entry name" value="RETROTRANSPOSON"/>
    <property type="match status" value="1"/>
</dbReference>
<dbReference type="OMA" id="HMAPRIY"/>
<dbReference type="InParanoid" id="A0A1X7UER6"/>
<name>A0A1X7UER6_AMPQE</name>
<evidence type="ECO:0000313" key="1">
    <source>
        <dbReference type="EnsemblMetazoa" id="Aqu2.1.25958_001"/>
    </source>
</evidence>
<dbReference type="OrthoDB" id="8038274at2759"/>
<sequence length="102" mass="11697">MMFLTSRTRVAPFSGVKVPRFELLGILLLTRLMKSISEALKDDLKLLPATCYTDSQVALCWIVGDNKEWKPFVENRVKDIRRVVPVEPWKMQTPPNYCGADL</sequence>
<dbReference type="InterPro" id="IPR008042">
    <property type="entry name" value="Retrotrans_Pao"/>
</dbReference>
<organism evidence="1">
    <name type="scientific">Amphimedon queenslandica</name>
    <name type="common">Sponge</name>
    <dbReference type="NCBI Taxonomy" id="400682"/>
    <lineage>
        <taxon>Eukaryota</taxon>
        <taxon>Metazoa</taxon>
        <taxon>Porifera</taxon>
        <taxon>Demospongiae</taxon>
        <taxon>Heteroscleromorpha</taxon>
        <taxon>Haplosclerida</taxon>
        <taxon>Niphatidae</taxon>
        <taxon>Amphimedon</taxon>
    </lineage>
</organism>
<accession>A0A1X7UER6</accession>
<dbReference type="AlphaFoldDB" id="A0A1X7UER6"/>
<reference evidence="1" key="1">
    <citation type="submission" date="2017-05" db="UniProtKB">
        <authorList>
            <consortium name="EnsemblMetazoa"/>
        </authorList>
    </citation>
    <scope>IDENTIFICATION</scope>
</reference>
<protein>
    <submittedName>
        <fullName evidence="1">Uncharacterized protein</fullName>
    </submittedName>
</protein>
<proteinExistence type="predicted"/>
<dbReference type="EnsemblMetazoa" id="Aqu2.1.25958_001">
    <property type="protein sequence ID" value="Aqu2.1.25958_001"/>
    <property type="gene ID" value="Aqu2.1.25958"/>
</dbReference>
<dbReference type="Pfam" id="PF05380">
    <property type="entry name" value="Peptidase_A17"/>
    <property type="match status" value="1"/>
</dbReference>
<dbReference type="PANTHER" id="PTHR22955:SF66">
    <property type="entry name" value="INTEGRASE CATALYTIC DOMAIN-CONTAINING PROTEIN"/>
    <property type="match status" value="1"/>
</dbReference>